<gene>
    <name evidence="1" type="ORF">NA57DRAFT_76015</name>
</gene>
<protein>
    <recommendedName>
        <fullName evidence="3">F-box domain-containing protein</fullName>
    </recommendedName>
</protein>
<keyword evidence="2" id="KW-1185">Reference proteome</keyword>
<evidence type="ECO:0000313" key="1">
    <source>
        <dbReference type="EMBL" id="KAF2098776.1"/>
    </source>
</evidence>
<sequence>MPSGMPNKPLKRKIGFFDLPAEIRDLIYEYSFPPKNYESVITPRRCVGSPRCAFVIDSHLNRLDVRPQLKVATKVRNHRFQHEYLSHLFATREVYIHLVYLTRVLRFPHLSIHLHITELVIACGGIEFWKQSQTLLDALWSLPKLKHLTLMELPCPADEYELESYERTNPCISLAQWLREFFVPSLIKTLLKLRLESFHLSSYTCLEDTEEIYHGPDPDYHCEIEEVIRSLESVIREHITQPHWVKGNESRPYAYQEDGVPWYFGYSIEG</sequence>
<dbReference type="Proteomes" id="UP000799772">
    <property type="component" value="Unassembled WGS sequence"/>
</dbReference>
<dbReference type="EMBL" id="ML978126">
    <property type="protein sequence ID" value="KAF2098776.1"/>
    <property type="molecule type" value="Genomic_DNA"/>
</dbReference>
<evidence type="ECO:0000313" key="2">
    <source>
        <dbReference type="Proteomes" id="UP000799772"/>
    </source>
</evidence>
<organism evidence="1 2">
    <name type="scientific">Rhizodiscina lignyota</name>
    <dbReference type="NCBI Taxonomy" id="1504668"/>
    <lineage>
        <taxon>Eukaryota</taxon>
        <taxon>Fungi</taxon>
        <taxon>Dikarya</taxon>
        <taxon>Ascomycota</taxon>
        <taxon>Pezizomycotina</taxon>
        <taxon>Dothideomycetes</taxon>
        <taxon>Pleosporomycetidae</taxon>
        <taxon>Aulographales</taxon>
        <taxon>Rhizodiscinaceae</taxon>
        <taxon>Rhizodiscina</taxon>
    </lineage>
</organism>
<name>A0A9P4IIG1_9PEZI</name>
<reference evidence="1" key="1">
    <citation type="journal article" date="2020" name="Stud. Mycol.">
        <title>101 Dothideomycetes genomes: a test case for predicting lifestyles and emergence of pathogens.</title>
        <authorList>
            <person name="Haridas S."/>
            <person name="Albert R."/>
            <person name="Binder M."/>
            <person name="Bloem J."/>
            <person name="Labutti K."/>
            <person name="Salamov A."/>
            <person name="Andreopoulos B."/>
            <person name="Baker S."/>
            <person name="Barry K."/>
            <person name="Bills G."/>
            <person name="Bluhm B."/>
            <person name="Cannon C."/>
            <person name="Castanera R."/>
            <person name="Culley D."/>
            <person name="Daum C."/>
            <person name="Ezra D."/>
            <person name="Gonzalez J."/>
            <person name="Henrissat B."/>
            <person name="Kuo A."/>
            <person name="Liang C."/>
            <person name="Lipzen A."/>
            <person name="Lutzoni F."/>
            <person name="Magnuson J."/>
            <person name="Mondo S."/>
            <person name="Nolan M."/>
            <person name="Ohm R."/>
            <person name="Pangilinan J."/>
            <person name="Park H.-J."/>
            <person name="Ramirez L."/>
            <person name="Alfaro M."/>
            <person name="Sun H."/>
            <person name="Tritt A."/>
            <person name="Yoshinaga Y."/>
            <person name="Zwiers L.-H."/>
            <person name="Turgeon B."/>
            <person name="Goodwin S."/>
            <person name="Spatafora J."/>
            <person name="Crous P."/>
            <person name="Grigoriev I."/>
        </authorList>
    </citation>
    <scope>NUCLEOTIDE SEQUENCE</scope>
    <source>
        <strain evidence="1">CBS 133067</strain>
    </source>
</reference>
<accession>A0A9P4IIG1</accession>
<evidence type="ECO:0008006" key="3">
    <source>
        <dbReference type="Google" id="ProtNLM"/>
    </source>
</evidence>
<proteinExistence type="predicted"/>
<comment type="caution">
    <text evidence="1">The sequence shown here is derived from an EMBL/GenBank/DDBJ whole genome shotgun (WGS) entry which is preliminary data.</text>
</comment>
<dbReference type="AlphaFoldDB" id="A0A9P4IIG1"/>